<dbReference type="Ensembl" id="ENSACCT00020025435.1">
    <property type="protein sequence ID" value="ENSACCP00020024355.1"/>
    <property type="gene ID" value="ENSACCG00020016674.1"/>
</dbReference>
<dbReference type="Pfam" id="PF15265">
    <property type="entry name" value="FAM196"/>
    <property type="match status" value="1"/>
</dbReference>
<dbReference type="Proteomes" id="UP000472275">
    <property type="component" value="Unassembled WGS sequence"/>
</dbReference>
<evidence type="ECO:0000313" key="3">
    <source>
        <dbReference type="Proteomes" id="UP000472275"/>
    </source>
</evidence>
<feature type="region of interest" description="Disordered" evidence="1">
    <location>
        <begin position="156"/>
        <end position="186"/>
    </location>
</feature>
<proteinExistence type="predicted"/>
<dbReference type="PANTHER" id="PTHR28682">
    <property type="entry name" value="INHIBITORY SYNAPTIC FACTOR 2A-RELATED"/>
    <property type="match status" value="1"/>
</dbReference>
<keyword evidence="3" id="KW-1185">Reference proteome</keyword>
<feature type="compositionally biased region" description="Pro residues" evidence="1">
    <location>
        <begin position="17"/>
        <end position="34"/>
    </location>
</feature>
<name>A0A663FIE7_AQUCH</name>
<gene>
    <name evidence="2" type="primary">LOC115338039</name>
</gene>
<organism evidence="2 3">
    <name type="scientific">Aquila chrysaetos chrysaetos</name>
    <dbReference type="NCBI Taxonomy" id="223781"/>
    <lineage>
        <taxon>Eukaryota</taxon>
        <taxon>Metazoa</taxon>
        <taxon>Chordata</taxon>
        <taxon>Craniata</taxon>
        <taxon>Vertebrata</taxon>
        <taxon>Euteleostomi</taxon>
        <taxon>Archelosauria</taxon>
        <taxon>Archosauria</taxon>
        <taxon>Dinosauria</taxon>
        <taxon>Saurischia</taxon>
        <taxon>Theropoda</taxon>
        <taxon>Coelurosauria</taxon>
        <taxon>Aves</taxon>
        <taxon>Neognathae</taxon>
        <taxon>Neoaves</taxon>
        <taxon>Telluraves</taxon>
        <taxon>Accipitrimorphae</taxon>
        <taxon>Accipitriformes</taxon>
        <taxon>Accipitridae</taxon>
        <taxon>Accipitrinae</taxon>
        <taxon>Aquila</taxon>
    </lineage>
</organism>
<protein>
    <recommendedName>
        <fullName evidence="4">Inhibitory synaptic factor 2A</fullName>
    </recommendedName>
</protein>
<sequence length="312" mass="33181">AALAAPPADRPRHGHPRPPPASSGQPPAGPPATPAPALRHALGGGPAAPRQPPSHQRQAGTALPPPCRRRHQLRLAVRTPVASAAGYATPSLATAGQDQRGPGSRCPQPRRAPAWGRSRLAGAPQVPPHGQPCLTAEQSETLRHVQDLLQLVVAAKGPVGPPAGDEDAQTSQGEGPRRPGEQGDLQSQLQSLEGVLETSQQTIRVLLDVIQDLEKKEAQRDGRHSYRTGQDIANCGTCRDCACIIYSVEHDFRQQEGRFQQVLSHIEGDTTPSSPAAAVGAVLPPRQEPSPVTKLPAKLDAKKSRRKCFWFL</sequence>
<dbReference type="PANTHER" id="PTHR28682:SF6">
    <property type="entry name" value="MUCIN-5AC"/>
    <property type="match status" value="1"/>
</dbReference>
<dbReference type="GeneTree" id="ENSGT01120000272055"/>
<reference evidence="2" key="1">
    <citation type="submission" date="2025-08" db="UniProtKB">
        <authorList>
            <consortium name="Ensembl"/>
        </authorList>
    </citation>
    <scope>IDENTIFICATION</scope>
</reference>
<dbReference type="AlphaFoldDB" id="A0A663FIE7"/>
<evidence type="ECO:0008006" key="4">
    <source>
        <dbReference type="Google" id="ProtNLM"/>
    </source>
</evidence>
<reference evidence="2" key="2">
    <citation type="submission" date="2025-09" db="UniProtKB">
        <authorList>
            <consortium name="Ensembl"/>
        </authorList>
    </citation>
    <scope>IDENTIFICATION</scope>
</reference>
<dbReference type="InParanoid" id="A0A663FIE7"/>
<evidence type="ECO:0000256" key="1">
    <source>
        <dbReference type="SAM" id="MobiDB-lite"/>
    </source>
</evidence>
<evidence type="ECO:0000313" key="2">
    <source>
        <dbReference type="Ensembl" id="ENSACCP00020024355.1"/>
    </source>
</evidence>
<accession>A0A663FIE7</accession>
<feature type="region of interest" description="Disordered" evidence="1">
    <location>
        <begin position="1"/>
        <end position="133"/>
    </location>
</feature>
<dbReference type="InterPro" id="IPR029337">
    <property type="entry name" value="INSYN2"/>
</dbReference>